<evidence type="ECO:0000313" key="2">
    <source>
        <dbReference type="EMBL" id="CAK0889410.1"/>
    </source>
</evidence>
<feature type="non-terminal residue" evidence="2">
    <location>
        <position position="147"/>
    </location>
</feature>
<protein>
    <submittedName>
        <fullName evidence="2">Uncharacterized protein</fullName>
    </submittedName>
</protein>
<keyword evidence="1" id="KW-0175">Coiled coil</keyword>
<dbReference type="EMBL" id="CAUYUJ010019204">
    <property type="protein sequence ID" value="CAK0889410.1"/>
    <property type="molecule type" value="Genomic_DNA"/>
</dbReference>
<gene>
    <name evidence="2" type="ORF">PCOR1329_LOCUS69936</name>
</gene>
<feature type="non-terminal residue" evidence="2">
    <location>
        <position position="1"/>
    </location>
</feature>
<sequence length="147" mass="16454">ARGQSMAGSRPQKMLARNLTGLMWITYLLIARRAIDRIAVPLPTQPPQVEAQQRAVSCGAELFPRICFSSVISPESGDHLAQTQLVADDLCTELDEAKRDKREELSQLEVVEPRLADAQLDIFDVKDKLDKQYTEMANLNVELEAMT</sequence>
<feature type="coiled-coil region" evidence="1">
    <location>
        <begin position="80"/>
        <end position="111"/>
    </location>
</feature>
<name>A0ABN9WUY2_9DINO</name>
<dbReference type="Proteomes" id="UP001189429">
    <property type="component" value="Unassembled WGS sequence"/>
</dbReference>
<organism evidence="2 3">
    <name type="scientific">Prorocentrum cordatum</name>
    <dbReference type="NCBI Taxonomy" id="2364126"/>
    <lineage>
        <taxon>Eukaryota</taxon>
        <taxon>Sar</taxon>
        <taxon>Alveolata</taxon>
        <taxon>Dinophyceae</taxon>
        <taxon>Prorocentrales</taxon>
        <taxon>Prorocentraceae</taxon>
        <taxon>Prorocentrum</taxon>
    </lineage>
</organism>
<keyword evidence="3" id="KW-1185">Reference proteome</keyword>
<evidence type="ECO:0000256" key="1">
    <source>
        <dbReference type="SAM" id="Coils"/>
    </source>
</evidence>
<evidence type="ECO:0000313" key="3">
    <source>
        <dbReference type="Proteomes" id="UP001189429"/>
    </source>
</evidence>
<proteinExistence type="predicted"/>
<accession>A0ABN9WUY2</accession>
<comment type="caution">
    <text evidence="2">The sequence shown here is derived from an EMBL/GenBank/DDBJ whole genome shotgun (WGS) entry which is preliminary data.</text>
</comment>
<reference evidence="2" key="1">
    <citation type="submission" date="2023-10" db="EMBL/GenBank/DDBJ databases">
        <authorList>
            <person name="Chen Y."/>
            <person name="Shah S."/>
            <person name="Dougan E. K."/>
            <person name="Thang M."/>
            <person name="Chan C."/>
        </authorList>
    </citation>
    <scope>NUCLEOTIDE SEQUENCE [LARGE SCALE GENOMIC DNA]</scope>
</reference>